<gene>
    <name evidence="2" type="ORF">KFE25_010863</name>
</gene>
<keyword evidence="3" id="KW-1185">Reference proteome</keyword>
<evidence type="ECO:0000313" key="2">
    <source>
        <dbReference type="EMBL" id="KAG8460808.1"/>
    </source>
</evidence>
<dbReference type="Pfam" id="PF25342">
    <property type="entry name" value="GT_PLOD"/>
    <property type="match status" value="1"/>
</dbReference>
<dbReference type="OrthoDB" id="69177at2759"/>
<feature type="domain" description="PLOD1-3-like GT" evidence="1">
    <location>
        <begin position="49"/>
        <end position="269"/>
    </location>
</feature>
<evidence type="ECO:0000259" key="1">
    <source>
        <dbReference type="Pfam" id="PF25342"/>
    </source>
</evidence>
<name>A0A8J6CAT7_DIALT</name>
<organism evidence="2 3">
    <name type="scientific">Diacronema lutheri</name>
    <name type="common">Unicellular marine alga</name>
    <name type="synonym">Monochrysis lutheri</name>
    <dbReference type="NCBI Taxonomy" id="2081491"/>
    <lineage>
        <taxon>Eukaryota</taxon>
        <taxon>Haptista</taxon>
        <taxon>Haptophyta</taxon>
        <taxon>Pavlovophyceae</taxon>
        <taxon>Pavlovales</taxon>
        <taxon>Pavlovaceae</taxon>
        <taxon>Diacronema</taxon>
    </lineage>
</organism>
<comment type="caution">
    <text evidence="2">The sequence shown here is derived from an EMBL/GenBank/DDBJ whole genome shotgun (WGS) entry which is preliminary data.</text>
</comment>
<dbReference type="AlphaFoldDB" id="A0A8J6CAT7"/>
<dbReference type="CDD" id="cd22997">
    <property type="entry name" value="GT_LH"/>
    <property type="match status" value="1"/>
</dbReference>
<evidence type="ECO:0000313" key="3">
    <source>
        <dbReference type="Proteomes" id="UP000751190"/>
    </source>
</evidence>
<accession>A0A8J6CAT7</accession>
<reference evidence="2" key="1">
    <citation type="submission" date="2021-05" db="EMBL/GenBank/DDBJ databases">
        <title>The genome of the haptophyte Pavlova lutheri (Diacronema luteri, Pavlovales) - a model for lipid biosynthesis in eukaryotic algae.</title>
        <authorList>
            <person name="Hulatt C.J."/>
            <person name="Posewitz M.C."/>
        </authorList>
    </citation>
    <scope>NUCLEOTIDE SEQUENCE</scope>
    <source>
        <strain evidence="2">NIVA-4/92</strain>
    </source>
</reference>
<proteinExistence type="predicted"/>
<dbReference type="InterPro" id="IPR057589">
    <property type="entry name" value="GT_PLOD"/>
</dbReference>
<sequence length="327" mass="34404">MGPASGARLGVAASARHACTVSNALGSAGRAAQPRARARLDAADAVRAPALTAVTVATHDDGYLQPLRESCARGGVDLAVLGFGEAWGGWTWRAALVADHLRTLPPRQLVLVVDAFDVALLAGGEEIVGAFREFGAPIVFGVAERARVDRPFLRLWYGTCRGENINAGGYMGEAAALLRLTELYLASYAGERDDQLAFTRICCETGLFAREHVALDVDGALFYNGARTLRPGTRLGLRLRRNGRWASARTGAAPCVLHAVGGGDMRHHLAAVGLDVSSVAQRNYAIHLLRNEPQRAALFAAAAAAALAGAARLAARLLSGPLVPPYV</sequence>
<dbReference type="EMBL" id="JAGTXO010000030">
    <property type="protein sequence ID" value="KAG8460808.1"/>
    <property type="molecule type" value="Genomic_DNA"/>
</dbReference>
<protein>
    <recommendedName>
        <fullName evidence="1">PLOD1-3-like GT domain-containing protein</fullName>
    </recommendedName>
</protein>
<dbReference type="Proteomes" id="UP000751190">
    <property type="component" value="Unassembled WGS sequence"/>
</dbReference>